<dbReference type="PANTHER" id="PTHR21593">
    <property type="entry name" value="PRION-LIKE- Q/N-RICH -DOMAIN-BEARING PROTEIN PROTEIN"/>
    <property type="match status" value="1"/>
</dbReference>
<comment type="caution">
    <text evidence="2">The sequence shown here is derived from an EMBL/GenBank/DDBJ whole genome shotgun (WGS) entry which is preliminary data.</text>
</comment>
<proteinExistence type="predicted"/>
<dbReference type="STRING" id="53326.A0A016TWK2"/>
<dbReference type="EMBL" id="JARK01001408">
    <property type="protein sequence ID" value="EYC06992.1"/>
    <property type="molecule type" value="Genomic_DNA"/>
</dbReference>
<dbReference type="OrthoDB" id="5854368at2759"/>
<dbReference type="Pfam" id="PF02520">
    <property type="entry name" value="ANIS5_cation-bd"/>
    <property type="match status" value="1"/>
</dbReference>
<feature type="domain" description="SXP/RAL-2 family protein Ani s 5-like cation-binding" evidence="1">
    <location>
        <begin position="43"/>
        <end position="144"/>
    </location>
</feature>
<reference evidence="3" key="1">
    <citation type="journal article" date="2015" name="Nat. Genet.">
        <title>The genome and transcriptome of the zoonotic hookworm Ancylostoma ceylanicum identify infection-specific gene families.</title>
        <authorList>
            <person name="Schwarz E.M."/>
            <person name="Hu Y."/>
            <person name="Antoshechkin I."/>
            <person name="Miller M.M."/>
            <person name="Sternberg P.W."/>
            <person name="Aroian R.V."/>
        </authorList>
    </citation>
    <scope>NUCLEOTIDE SEQUENCE</scope>
    <source>
        <strain evidence="3">HY135</strain>
    </source>
</reference>
<protein>
    <recommendedName>
        <fullName evidence="1">SXP/RAL-2 family protein Ani s 5-like cation-binding domain-containing protein</fullName>
    </recommendedName>
</protein>
<evidence type="ECO:0000259" key="1">
    <source>
        <dbReference type="Pfam" id="PF02520"/>
    </source>
</evidence>
<dbReference type="PANTHER" id="PTHR21593:SF36">
    <property type="entry name" value="DUF148 DOMAIN-CONTAINING PROTEIN-RELATED"/>
    <property type="match status" value="1"/>
</dbReference>
<evidence type="ECO:0000313" key="3">
    <source>
        <dbReference type="Proteomes" id="UP000024635"/>
    </source>
</evidence>
<accession>A0A016TWK2</accession>
<dbReference type="InterPro" id="IPR052823">
    <property type="entry name" value="SXP/RAL-2_related"/>
</dbReference>
<keyword evidence="3" id="KW-1185">Reference proteome</keyword>
<dbReference type="InterPro" id="IPR003677">
    <property type="entry name" value="ANIS5_cation-bd"/>
</dbReference>
<evidence type="ECO:0000313" key="2">
    <source>
        <dbReference type="EMBL" id="EYC06992.1"/>
    </source>
</evidence>
<organism evidence="2 3">
    <name type="scientific">Ancylostoma ceylanicum</name>
    <dbReference type="NCBI Taxonomy" id="53326"/>
    <lineage>
        <taxon>Eukaryota</taxon>
        <taxon>Metazoa</taxon>
        <taxon>Ecdysozoa</taxon>
        <taxon>Nematoda</taxon>
        <taxon>Chromadorea</taxon>
        <taxon>Rhabditida</taxon>
        <taxon>Rhabditina</taxon>
        <taxon>Rhabditomorpha</taxon>
        <taxon>Strongyloidea</taxon>
        <taxon>Ancylostomatidae</taxon>
        <taxon>Ancylostomatinae</taxon>
        <taxon>Ancylostoma</taxon>
    </lineage>
</organism>
<dbReference type="AlphaFoldDB" id="A0A016TWK2"/>
<sequence>MCIRVASIAVLVVALFLPSQSKLIHTIAKEVPRPFLDKVSEDAKKEFWNVAKDKTLSVKQLREKQLKWAEKYGIKDQLQHFFEDFEAKAKVMDGEMTKFLAALPEMYNKFMLIADDSKTMNDILEERRKLAGKNKEELKTILDILVKFIPKN</sequence>
<dbReference type="Proteomes" id="UP000024635">
    <property type="component" value="Unassembled WGS sequence"/>
</dbReference>
<name>A0A016TWK2_9BILA</name>
<gene>
    <name evidence="2" type="primary">Acey_s0072.g638</name>
    <name evidence="2" type="ORF">Y032_0072g638</name>
</gene>